<name>A0A9Q3CVT6_9BASI</name>
<gene>
    <name evidence="1" type="ORF">O181_030593</name>
</gene>
<organism evidence="1 2">
    <name type="scientific">Austropuccinia psidii MF-1</name>
    <dbReference type="NCBI Taxonomy" id="1389203"/>
    <lineage>
        <taxon>Eukaryota</taxon>
        <taxon>Fungi</taxon>
        <taxon>Dikarya</taxon>
        <taxon>Basidiomycota</taxon>
        <taxon>Pucciniomycotina</taxon>
        <taxon>Pucciniomycetes</taxon>
        <taxon>Pucciniales</taxon>
        <taxon>Sphaerophragmiaceae</taxon>
        <taxon>Austropuccinia</taxon>
    </lineage>
</organism>
<proteinExistence type="predicted"/>
<accession>A0A9Q3CVT6</accession>
<evidence type="ECO:0000313" key="1">
    <source>
        <dbReference type="EMBL" id="MBW0490878.1"/>
    </source>
</evidence>
<keyword evidence="2" id="KW-1185">Reference proteome</keyword>
<dbReference type="Proteomes" id="UP000765509">
    <property type="component" value="Unassembled WGS sequence"/>
</dbReference>
<protein>
    <submittedName>
        <fullName evidence="1">Uncharacterized protein</fullName>
    </submittedName>
</protein>
<evidence type="ECO:0000313" key="2">
    <source>
        <dbReference type="Proteomes" id="UP000765509"/>
    </source>
</evidence>
<sequence>MNQIVENVISERDTYKLEKWLAFPDGGEYNNIEFIRIIDIFQEDFYITDGMIVGTSHSLFARTAIKWYYKMRQEHGKHDCLLWKSEIITKLANTYWRFKMENYFISAIFDSKTDKPLIWCLKQKDGLSALHPDMSDSMINMEILRKFEGELEYAIKCRCLEPLLKEEYINEMEDIISRTIIGKTWTRKPLESKIVPNNYREDRRPESPVLKCHKCVRASHLARTGTKKKKINEVKVIEEI</sequence>
<comment type="caution">
    <text evidence="1">The sequence shown here is derived from an EMBL/GenBank/DDBJ whole genome shotgun (WGS) entry which is preliminary data.</text>
</comment>
<dbReference type="EMBL" id="AVOT02010799">
    <property type="protein sequence ID" value="MBW0490878.1"/>
    <property type="molecule type" value="Genomic_DNA"/>
</dbReference>
<reference evidence="1" key="1">
    <citation type="submission" date="2021-03" db="EMBL/GenBank/DDBJ databases">
        <title>Draft genome sequence of rust myrtle Austropuccinia psidii MF-1, a brazilian biotype.</title>
        <authorList>
            <person name="Quecine M.C."/>
            <person name="Pachon D.M.R."/>
            <person name="Bonatelli M.L."/>
            <person name="Correr F.H."/>
            <person name="Franceschini L.M."/>
            <person name="Leite T.F."/>
            <person name="Margarido G.R.A."/>
            <person name="Almeida C.A."/>
            <person name="Ferrarezi J.A."/>
            <person name="Labate C.A."/>
        </authorList>
    </citation>
    <scope>NUCLEOTIDE SEQUENCE</scope>
    <source>
        <strain evidence="1">MF-1</strain>
    </source>
</reference>
<dbReference type="AlphaFoldDB" id="A0A9Q3CVT6"/>